<proteinExistence type="predicted"/>
<protein>
    <submittedName>
        <fullName evidence="2">Uncharacterized protein</fullName>
    </submittedName>
</protein>
<feature type="region of interest" description="Disordered" evidence="1">
    <location>
        <begin position="41"/>
        <end position="73"/>
    </location>
</feature>
<comment type="caution">
    <text evidence="2">The sequence shown here is derived from an EMBL/GenBank/DDBJ whole genome shotgun (WGS) entry which is preliminary data.</text>
</comment>
<evidence type="ECO:0000313" key="2">
    <source>
        <dbReference type="EMBL" id="KAL3676106.1"/>
    </source>
</evidence>
<reference evidence="2 3" key="1">
    <citation type="submission" date="2024-09" db="EMBL/GenBank/DDBJ databases">
        <title>Chromosome-scale assembly of Riccia sorocarpa.</title>
        <authorList>
            <person name="Paukszto L."/>
        </authorList>
    </citation>
    <scope>NUCLEOTIDE SEQUENCE [LARGE SCALE GENOMIC DNA]</scope>
    <source>
        <strain evidence="2">LP-2024</strain>
        <tissue evidence="2">Aerial parts of the thallus</tissue>
    </source>
</reference>
<organism evidence="2 3">
    <name type="scientific">Riccia sorocarpa</name>
    <dbReference type="NCBI Taxonomy" id="122646"/>
    <lineage>
        <taxon>Eukaryota</taxon>
        <taxon>Viridiplantae</taxon>
        <taxon>Streptophyta</taxon>
        <taxon>Embryophyta</taxon>
        <taxon>Marchantiophyta</taxon>
        <taxon>Marchantiopsida</taxon>
        <taxon>Marchantiidae</taxon>
        <taxon>Marchantiales</taxon>
        <taxon>Ricciaceae</taxon>
        <taxon>Riccia</taxon>
    </lineage>
</organism>
<evidence type="ECO:0000256" key="1">
    <source>
        <dbReference type="SAM" id="MobiDB-lite"/>
    </source>
</evidence>
<accession>A0ABD3GDZ5</accession>
<dbReference type="Proteomes" id="UP001633002">
    <property type="component" value="Unassembled WGS sequence"/>
</dbReference>
<name>A0ABD3GDZ5_9MARC</name>
<dbReference type="AlphaFoldDB" id="A0ABD3GDZ5"/>
<keyword evidence="3" id="KW-1185">Reference proteome</keyword>
<sequence length="128" mass="14641">MDSQGGNTSKEENAPSSCESVIPGYLEFLLDIQKKRQEYEKNLRISNPRSPVKTVSGAENKPTQESEPQGEPERWEIHIGLDGVHKAGNYPKPLDWRGATELIELELEEVHNIIIKAVGFWFRDQFYE</sequence>
<dbReference type="EMBL" id="JBJQOH010000008">
    <property type="protein sequence ID" value="KAL3676106.1"/>
    <property type="molecule type" value="Genomic_DNA"/>
</dbReference>
<evidence type="ECO:0000313" key="3">
    <source>
        <dbReference type="Proteomes" id="UP001633002"/>
    </source>
</evidence>
<gene>
    <name evidence="2" type="ORF">R1sor_026054</name>
</gene>